<reference evidence="1" key="1">
    <citation type="journal article" date="2021" name="Proc. Natl. Acad. Sci. U.S.A.">
        <title>A Catalog of Tens of Thousands of Viruses from Human Metagenomes Reveals Hidden Associations with Chronic Diseases.</title>
        <authorList>
            <person name="Tisza M.J."/>
            <person name="Buck C.B."/>
        </authorList>
    </citation>
    <scope>NUCLEOTIDE SEQUENCE</scope>
    <source>
        <strain evidence="1">CtZHD14</strain>
    </source>
</reference>
<accession>A0A8S5SW86</accession>
<name>A0A8S5SW86_9CAUD</name>
<sequence length="43" mass="5105">MRVFVKDLQVELNRKYDAGLIVDGEWGPKTREAYIKYCKRTDV</sequence>
<proteinExistence type="predicted"/>
<dbReference type="EMBL" id="BK032687">
    <property type="protein sequence ID" value="DAF55333.1"/>
    <property type="molecule type" value="Genomic_DNA"/>
</dbReference>
<evidence type="ECO:0000313" key="1">
    <source>
        <dbReference type="EMBL" id="DAF55333.1"/>
    </source>
</evidence>
<organism evidence="1">
    <name type="scientific">Siphoviridae sp. ctZHD14</name>
    <dbReference type="NCBI Taxonomy" id="2827891"/>
    <lineage>
        <taxon>Viruses</taxon>
        <taxon>Duplodnaviria</taxon>
        <taxon>Heunggongvirae</taxon>
        <taxon>Uroviricota</taxon>
        <taxon>Caudoviricetes</taxon>
    </lineage>
</organism>
<protein>
    <submittedName>
        <fullName evidence="1">Lysozyme-like protein</fullName>
    </submittedName>
</protein>